<dbReference type="InterPro" id="IPR036866">
    <property type="entry name" value="RibonucZ/Hydroxyglut_hydro"/>
</dbReference>
<feature type="domain" description="Metallo-beta-lactamase" evidence="5">
    <location>
        <begin position="12"/>
        <end position="194"/>
    </location>
</feature>
<proteinExistence type="predicted"/>
<organism evidence="6 7">
    <name type="scientific">Marinoscillum luteum</name>
    <dbReference type="NCBI Taxonomy" id="861051"/>
    <lineage>
        <taxon>Bacteria</taxon>
        <taxon>Pseudomonadati</taxon>
        <taxon>Bacteroidota</taxon>
        <taxon>Cytophagia</taxon>
        <taxon>Cytophagales</taxon>
        <taxon>Reichenbachiellaceae</taxon>
        <taxon>Marinoscillum</taxon>
    </lineage>
</organism>
<protein>
    <submittedName>
        <fullName evidence="6">MBL fold metallo-hydrolase</fullName>
    </submittedName>
</protein>
<evidence type="ECO:0000259" key="5">
    <source>
        <dbReference type="SMART" id="SM00849"/>
    </source>
</evidence>
<sequence length="213" mass="24135">MKIKSFVFNPFYENTYVLWDDRMEGVIIDPGCYESHEKEELTDFIKKTGILIKAIVNTHCHIDHVLGNYDMKLTFGCPLWLPEGELEIFRAVKAYAPQWGIHQYSESEPDRLLKEKDHIEFGETTLECISVPGHSPGHLVFYHSGEKKLIGGDVLFRESIGRTDLPGGNHAQLLENIQTKVYTLPEETEVFPGHGPSTTVGYEKANNPFIKGA</sequence>
<comment type="caution">
    <text evidence="6">The sequence shown here is derived from an EMBL/GenBank/DDBJ whole genome shotgun (WGS) entry which is preliminary data.</text>
</comment>
<keyword evidence="4" id="KW-0862">Zinc</keyword>
<dbReference type="EMBL" id="JBIPKE010000019">
    <property type="protein sequence ID" value="MFH6985079.1"/>
    <property type="molecule type" value="Genomic_DNA"/>
</dbReference>
<comment type="cofactor">
    <cofactor evidence="1">
        <name>Zn(2+)</name>
        <dbReference type="ChEBI" id="CHEBI:29105"/>
    </cofactor>
</comment>
<dbReference type="SMART" id="SM00849">
    <property type="entry name" value="Lactamase_B"/>
    <property type="match status" value="1"/>
</dbReference>
<dbReference type="Pfam" id="PF00753">
    <property type="entry name" value="Lactamase_B"/>
    <property type="match status" value="1"/>
</dbReference>
<dbReference type="PANTHER" id="PTHR46233">
    <property type="entry name" value="HYDROXYACYLGLUTATHIONE HYDROLASE GLOC"/>
    <property type="match status" value="1"/>
</dbReference>
<keyword evidence="2" id="KW-0479">Metal-binding</keyword>
<evidence type="ECO:0000313" key="7">
    <source>
        <dbReference type="Proteomes" id="UP001610063"/>
    </source>
</evidence>
<reference evidence="6 7" key="1">
    <citation type="journal article" date="2013" name="Int. J. Syst. Evol. Microbiol.">
        <title>Marinoscillum luteum sp. nov., isolated from marine sediment.</title>
        <authorList>
            <person name="Cha I.T."/>
            <person name="Park S.J."/>
            <person name="Kim S.J."/>
            <person name="Kim J.G."/>
            <person name="Jung M.Y."/>
            <person name="Shin K.S."/>
            <person name="Kwon K.K."/>
            <person name="Yang S.H."/>
            <person name="Seo Y.S."/>
            <person name="Rhee S.K."/>
        </authorList>
    </citation>
    <scope>NUCLEOTIDE SEQUENCE [LARGE SCALE GENOMIC DNA]</scope>
    <source>
        <strain evidence="6 7">KCTC 23939</strain>
    </source>
</reference>
<evidence type="ECO:0000256" key="1">
    <source>
        <dbReference type="ARBA" id="ARBA00001947"/>
    </source>
</evidence>
<name>A0ABW7NC11_9BACT</name>
<accession>A0ABW7NC11</accession>
<dbReference type="PANTHER" id="PTHR46233:SF3">
    <property type="entry name" value="HYDROXYACYLGLUTATHIONE HYDROLASE GLOC"/>
    <property type="match status" value="1"/>
</dbReference>
<keyword evidence="7" id="KW-1185">Reference proteome</keyword>
<evidence type="ECO:0000256" key="4">
    <source>
        <dbReference type="ARBA" id="ARBA00022833"/>
    </source>
</evidence>
<dbReference type="RefSeq" id="WP_395418539.1">
    <property type="nucleotide sequence ID" value="NZ_JBIPKE010000019.1"/>
</dbReference>
<evidence type="ECO:0000313" key="6">
    <source>
        <dbReference type="EMBL" id="MFH6985079.1"/>
    </source>
</evidence>
<evidence type="ECO:0000256" key="3">
    <source>
        <dbReference type="ARBA" id="ARBA00022801"/>
    </source>
</evidence>
<keyword evidence="3" id="KW-0378">Hydrolase</keyword>
<dbReference type="InterPro" id="IPR001279">
    <property type="entry name" value="Metallo-B-lactamas"/>
</dbReference>
<dbReference type="InterPro" id="IPR051453">
    <property type="entry name" value="MBL_Glyoxalase_II"/>
</dbReference>
<evidence type="ECO:0000256" key="2">
    <source>
        <dbReference type="ARBA" id="ARBA00022723"/>
    </source>
</evidence>
<dbReference type="Gene3D" id="3.60.15.10">
    <property type="entry name" value="Ribonuclease Z/Hydroxyacylglutathione hydrolase-like"/>
    <property type="match status" value="1"/>
</dbReference>
<dbReference type="Proteomes" id="UP001610063">
    <property type="component" value="Unassembled WGS sequence"/>
</dbReference>
<dbReference type="SUPFAM" id="SSF56281">
    <property type="entry name" value="Metallo-hydrolase/oxidoreductase"/>
    <property type="match status" value="1"/>
</dbReference>
<gene>
    <name evidence="6" type="ORF">ACHKAR_16610</name>
</gene>